<dbReference type="PANTHER" id="PTHR43842:SF2">
    <property type="entry name" value="PROPIONYL-COA CARBOXYLASE BETA CHAIN, MITOCHONDRIAL"/>
    <property type="match status" value="1"/>
</dbReference>
<dbReference type="SUPFAM" id="SSF52096">
    <property type="entry name" value="ClpP/crotonase"/>
    <property type="match status" value="1"/>
</dbReference>
<keyword evidence="2" id="KW-0808">Transferase</keyword>
<feature type="domain" description="Acetyl-coenzyme A carboxylase carboxyl transferase subunit beta" evidence="1">
    <location>
        <begin position="1"/>
        <end position="82"/>
    </location>
</feature>
<dbReference type="Gene3D" id="3.90.226.10">
    <property type="entry name" value="2-enoyl-CoA Hydratase, Chain A, domain 1"/>
    <property type="match status" value="1"/>
</dbReference>
<dbReference type="InterPro" id="IPR051047">
    <property type="entry name" value="AccD/PCCB"/>
</dbReference>
<feature type="non-terminal residue" evidence="2">
    <location>
        <position position="1"/>
    </location>
</feature>
<comment type="caution">
    <text evidence="2">The sequence shown here is derived from an EMBL/GenBank/DDBJ whole genome shotgun (WGS) entry which is preliminary data.</text>
</comment>
<protein>
    <submittedName>
        <fullName evidence="2">Carboxyl transferase domain-containing protein</fullName>
    </submittedName>
</protein>
<proteinExistence type="predicted"/>
<dbReference type="InterPro" id="IPR034733">
    <property type="entry name" value="AcCoA_carboxyl_beta"/>
</dbReference>
<sequence>AVGFVYRKQLKDAAANGQDVDALRLQLQNEYEDTLVNPYIAAERGYVDAVIPPSHTRGQIVAALRLLERKMVTLPPKKHGNIPL</sequence>
<evidence type="ECO:0000313" key="3">
    <source>
        <dbReference type="Proteomes" id="UP001597286"/>
    </source>
</evidence>
<evidence type="ECO:0000313" key="2">
    <source>
        <dbReference type="EMBL" id="MFD1813483.1"/>
    </source>
</evidence>
<dbReference type="GO" id="GO:0016740">
    <property type="term" value="F:transferase activity"/>
    <property type="evidence" value="ECO:0007669"/>
    <property type="project" value="UniProtKB-KW"/>
</dbReference>
<dbReference type="PANTHER" id="PTHR43842">
    <property type="entry name" value="PROPIONYL-COA CARBOXYLASE BETA CHAIN"/>
    <property type="match status" value="1"/>
</dbReference>
<name>A0ABW4P5V1_9NOCA</name>
<dbReference type="EMBL" id="JBHUFB010000010">
    <property type="protein sequence ID" value="MFD1813483.1"/>
    <property type="molecule type" value="Genomic_DNA"/>
</dbReference>
<keyword evidence="3" id="KW-1185">Reference proteome</keyword>
<dbReference type="Proteomes" id="UP001597286">
    <property type="component" value="Unassembled WGS sequence"/>
</dbReference>
<organism evidence="2 3">
    <name type="scientific">Rhodococcus gannanensis</name>
    <dbReference type="NCBI Taxonomy" id="1960308"/>
    <lineage>
        <taxon>Bacteria</taxon>
        <taxon>Bacillati</taxon>
        <taxon>Actinomycetota</taxon>
        <taxon>Actinomycetes</taxon>
        <taxon>Mycobacteriales</taxon>
        <taxon>Nocardiaceae</taxon>
        <taxon>Rhodococcus</taxon>
    </lineage>
</organism>
<accession>A0ABW4P5V1</accession>
<evidence type="ECO:0000259" key="1">
    <source>
        <dbReference type="Pfam" id="PF01039"/>
    </source>
</evidence>
<gene>
    <name evidence="2" type="ORF">ACFSJG_14770</name>
</gene>
<reference evidence="3" key="1">
    <citation type="journal article" date="2019" name="Int. J. Syst. Evol. Microbiol.">
        <title>The Global Catalogue of Microorganisms (GCM) 10K type strain sequencing project: providing services to taxonomists for standard genome sequencing and annotation.</title>
        <authorList>
            <consortium name="The Broad Institute Genomics Platform"/>
            <consortium name="The Broad Institute Genome Sequencing Center for Infectious Disease"/>
            <person name="Wu L."/>
            <person name="Ma J."/>
        </authorList>
    </citation>
    <scope>NUCLEOTIDE SEQUENCE [LARGE SCALE GENOMIC DNA]</scope>
    <source>
        <strain evidence="3">DT72</strain>
    </source>
</reference>
<dbReference type="InterPro" id="IPR029045">
    <property type="entry name" value="ClpP/crotonase-like_dom_sf"/>
</dbReference>
<dbReference type="RefSeq" id="WP_378485936.1">
    <property type="nucleotide sequence ID" value="NZ_JBHUFB010000010.1"/>
</dbReference>
<dbReference type="Pfam" id="PF01039">
    <property type="entry name" value="Carboxyl_trans"/>
    <property type="match status" value="1"/>
</dbReference>